<accession>A0A5J4TP93</accession>
<feature type="region of interest" description="Disordered" evidence="1">
    <location>
        <begin position="1"/>
        <end position="46"/>
    </location>
</feature>
<proteinExistence type="predicted"/>
<dbReference type="SUPFAM" id="SSF81698">
    <property type="entry name" value="FF domain"/>
    <property type="match status" value="1"/>
</dbReference>
<evidence type="ECO:0000313" key="2">
    <source>
        <dbReference type="EMBL" id="KAA6360294.1"/>
    </source>
</evidence>
<reference evidence="2 3" key="1">
    <citation type="submission" date="2019-03" db="EMBL/GenBank/DDBJ databases">
        <title>Single cell metagenomics reveals metabolic interactions within the superorganism composed of flagellate Streblomastix strix and complex community of Bacteroidetes bacteria on its surface.</title>
        <authorList>
            <person name="Treitli S.C."/>
            <person name="Kolisko M."/>
            <person name="Husnik F."/>
            <person name="Keeling P."/>
            <person name="Hampl V."/>
        </authorList>
    </citation>
    <scope>NUCLEOTIDE SEQUENCE [LARGE SCALE GENOMIC DNA]</scope>
    <source>
        <strain evidence="2">ST1C</strain>
    </source>
</reference>
<dbReference type="Proteomes" id="UP000324800">
    <property type="component" value="Unassembled WGS sequence"/>
</dbReference>
<sequence>MEKDVKEKDKKKEKSKHHHRKSHSESKNEKKEKENPTAIGTDDKQAKELKKMKAQAIDDLETLLEDNIKIPYINFKDAIGFLSLLKIPESVSSVLNTDEIEQMYLKYERTLREGVEGRFVQMLERNKLKIPIHQNWAEAGKVLVLEKEYSAVASDVIRAQLYQIWSNNLIELSLNELDQYVRNDPEFKSVLQKDFITIDDLRRVLRNNGAYKRLKNMKDERDRRIFRYIRQNAKPALRQEIDTLLAM</sequence>
<feature type="compositionally biased region" description="Basic and acidic residues" evidence="1">
    <location>
        <begin position="23"/>
        <end position="46"/>
    </location>
</feature>
<gene>
    <name evidence="2" type="ORF">EZS28_044179</name>
</gene>
<protein>
    <submittedName>
        <fullName evidence="2">Uncharacterized protein</fullName>
    </submittedName>
</protein>
<comment type="caution">
    <text evidence="2">The sequence shown here is derived from an EMBL/GenBank/DDBJ whole genome shotgun (WGS) entry which is preliminary data.</text>
</comment>
<feature type="compositionally biased region" description="Basic residues" evidence="1">
    <location>
        <begin position="13"/>
        <end position="22"/>
    </location>
</feature>
<feature type="compositionally biased region" description="Basic and acidic residues" evidence="1">
    <location>
        <begin position="1"/>
        <end position="12"/>
    </location>
</feature>
<name>A0A5J4TP93_9EUKA</name>
<dbReference type="InterPro" id="IPR036517">
    <property type="entry name" value="FF_domain_sf"/>
</dbReference>
<dbReference type="EMBL" id="SNRW01027143">
    <property type="protein sequence ID" value="KAA6360294.1"/>
    <property type="molecule type" value="Genomic_DNA"/>
</dbReference>
<organism evidence="2 3">
    <name type="scientific">Streblomastix strix</name>
    <dbReference type="NCBI Taxonomy" id="222440"/>
    <lineage>
        <taxon>Eukaryota</taxon>
        <taxon>Metamonada</taxon>
        <taxon>Preaxostyla</taxon>
        <taxon>Oxymonadida</taxon>
        <taxon>Streblomastigidae</taxon>
        <taxon>Streblomastix</taxon>
    </lineage>
</organism>
<dbReference type="AlphaFoldDB" id="A0A5J4TP93"/>
<evidence type="ECO:0000256" key="1">
    <source>
        <dbReference type="SAM" id="MobiDB-lite"/>
    </source>
</evidence>
<evidence type="ECO:0000313" key="3">
    <source>
        <dbReference type="Proteomes" id="UP000324800"/>
    </source>
</evidence>